<dbReference type="GO" id="GO:0000245">
    <property type="term" value="P:spliceosomal complex assembly"/>
    <property type="evidence" value="ECO:0007669"/>
    <property type="project" value="TreeGrafter"/>
</dbReference>
<evidence type="ECO:0000256" key="9">
    <source>
        <dbReference type="PROSITE-ProRule" id="PRU10141"/>
    </source>
</evidence>
<evidence type="ECO:0000313" key="11">
    <source>
        <dbReference type="EMBL" id="QIW96655.1"/>
    </source>
</evidence>
<keyword evidence="3" id="KW-0808">Transferase</keyword>
<gene>
    <name evidence="11" type="ORF">AMS68_002173</name>
</gene>
<dbReference type="InterPro" id="IPR051334">
    <property type="entry name" value="SRPK"/>
</dbReference>
<feature type="binding site" evidence="9">
    <location>
        <position position="56"/>
    </location>
    <ligand>
        <name>ATP</name>
        <dbReference type="ChEBI" id="CHEBI:30616"/>
    </ligand>
</feature>
<dbReference type="OrthoDB" id="5979581at2759"/>
<dbReference type="InterPro" id="IPR000719">
    <property type="entry name" value="Prot_kinase_dom"/>
</dbReference>
<dbReference type="EC" id="2.7.11.1" evidence="1"/>
<evidence type="ECO:0000256" key="1">
    <source>
        <dbReference type="ARBA" id="ARBA00012513"/>
    </source>
</evidence>
<dbReference type="PROSITE" id="PS00107">
    <property type="entry name" value="PROTEIN_KINASE_ATP"/>
    <property type="match status" value="1"/>
</dbReference>
<dbReference type="PANTHER" id="PTHR47634:SF9">
    <property type="entry name" value="PROTEIN KINASE DOMAIN-CONTAINING PROTEIN-RELATED"/>
    <property type="match status" value="1"/>
</dbReference>
<accession>A0A6H0XPP3</accession>
<dbReference type="GO" id="GO:0004674">
    <property type="term" value="F:protein serine/threonine kinase activity"/>
    <property type="evidence" value="ECO:0007669"/>
    <property type="project" value="UniProtKB-KW"/>
</dbReference>
<keyword evidence="5" id="KW-0418">Kinase</keyword>
<protein>
    <recommendedName>
        <fullName evidence="1">non-specific serine/threonine protein kinase</fullName>
        <ecNumber evidence="1">2.7.11.1</ecNumber>
    </recommendedName>
</protein>
<evidence type="ECO:0000313" key="12">
    <source>
        <dbReference type="Proteomes" id="UP000503462"/>
    </source>
</evidence>
<organism evidence="11 12">
    <name type="scientific">Peltaster fructicola</name>
    <dbReference type="NCBI Taxonomy" id="286661"/>
    <lineage>
        <taxon>Eukaryota</taxon>
        <taxon>Fungi</taxon>
        <taxon>Dikarya</taxon>
        <taxon>Ascomycota</taxon>
        <taxon>Pezizomycotina</taxon>
        <taxon>Dothideomycetes</taxon>
        <taxon>Dothideomycetes incertae sedis</taxon>
        <taxon>Peltaster</taxon>
    </lineage>
</organism>
<sequence>MDAEPLYRYKPGGYHPILLGDILQDRYTILHKLGWGGYATVWAAKDQKHNVFVAIKIASAEQDVAQETTILEQVASLATSRYPGRQHLPHLVDSFAIHGPNGRHCCTVLDIVGTNVGDLVADRLGDNRLPARHAKNFIRQGLLALDCLHSLEIAHGDVHVRNLSLAVPDLSTLSEVNLMAKLGTPKTAAVSRQDGHSIPANVPKYLVRPTSFAQDIEHSALRVKLIDFGEAFRRAHPPSKLHSPLVVRPPEAVFEDRLGLEVDVWSMGCMIFELITGQPPFDSVMISKSSLISDMLDSTGEQLPECWQSVHRGILAKSNMTLLESEAMSLQTWLHEVYFDDDRKAEFKPEDITSAGELITSMMRLEPRDRITIKEALKHPWLQDSTM</sequence>
<dbReference type="InterPro" id="IPR011009">
    <property type="entry name" value="Kinase-like_dom_sf"/>
</dbReference>
<dbReference type="SMART" id="SM00220">
    <property type="entry name" value="S_TKc"/>
    <property type="match status" value="1"/>
</dbReference>
<dbReference type="PROSITE" id="PS50011">
    <property type="entry name" value="PROTEIN_KINASE_DOM"/>
    <property type="match status" value="1"/>
</dbReference>
<evidence type="ECO:0000256" key="2">
    <source>
        <dbReference type="ARBA" id="ARBA00022527"/>
    </source>
</evidence>
<feature type="domain" description="Protein kinase" evidence="10">
    <location>
        <begin position="27"/>
        <end position="382"/>
    </location>
</feature>
<dbReference type="Proteomes" id="UP000503462">
    <property type="component" value="Chromosome 2"/>
</dbReference>
<evidence type="ECO:0000256" key="6">
    <source>
        <dbReference type="ARBA" id="ARBA00022840"/>
    </source>
</evidence>
<keyword evidence="4 9" id="KW-0547">Nucleotide-binding</keyword>
<dbReference type="Gene3D" id="1.10.510.10">
    <property type="entry name" value="Transferase(Phosphotransferase) domain 1"/>
    <property type="match status" value="1"/>
</dbReference>
<dbReference type="EMBL" id="CP051140">
    <property type="protein sequence ID" value="QIW96655.1"/>
    <property type="molecule type" value="Genomic_DNA"/>
</dbReference>
<dbReference type="Gene3D" id="3.30.200.20">
    <property type="entry name" value="Phosphorylase Kinase, domain 1"/>
    <property type="match status" value="1"/>
</dbReference>
<evidence type="ECO:0000256" key="8">
    <source>
        <dbReference type="ARBA" id="ARBA00048679"/>
    </source>
</evidence>
<evidence type="ECO:0000256" key="3">
    <source>
        <dbReference type="ARBA" id="ARBA00022679"/>
    </source>
</evidence>
<reference evidence="11 12" key="1">
    <citation type="journal article" date="2016" name="Sci. Rep.">
        <title>Peltaster fructicola genome reveals evolution from an invasive phytopathogen to an ectophytic parasite.</title>
        <authorList>
            <person name="Xu C."/>
            <person name="Chen H."/>
            <person name="Gleason M.L."/>
            <person name="Xu J.R."/>
            <person name="Liu H."/>
            <person name="Zhang R."/>
            <person name="Sun G."/>
        </authorList>
    </citation>
    <scope>NUCLEOTIDE SEQUENCE [LARGE SCALE GENOMIC DNA]</scope>
    <source>
        <strain evidence="11 12">LNHT1506</strain>
    </source>
</reference>
<name>A0A6H0XPP3_9PEZI</name>
<evidence type="ECO:0000256" key="7">
    <source>
        <dbReference type="ARBA" id="ARBA00047899"/>
    </source>
</evidence>
<keyword evidence="6 9" id="KW-0067">ATP-binding</keyword>
<keyword evidence="12" id="KW-1185">Reference proteome</keyword>
<comment type="catalytic activity">
    <reaction evidence="8">
        <text>L-seryl-[protein] + ATP = O-phospho-L-seryl-[protein] + ADP + H(+)</text>
        <dbReference type="Rhea" id="RHEA:17989"/>
        <dbReference type="Rhea" id="RHEA-COMP:9863"/>
        <dbReference type="Rhea" id="RHEA-COMP:11604"/>
        <dbReference type="ChEBI" id="CHEBI:15378"/>
        <dbReference type="ChEBI" id="CHEBI:29999"/>
        <dbReference type="ChEBI" id="CHEBI:30616"/>
        <dbReference type="ChEBI" id="CHEBI:83421"/>
        <dbReference type="ChEBI" id="CHEBI:456216"/>
        <dbReference type="EC" id="2.7.11.1"/>
    </reaction>
</comment>
<proteinExistence type="predicted"/>
<keyword evidence="2" id="KW-0723">Serine/threonine-protein kinase</keyword>
<dbReference type="GO" id="GO:0050684">
    <property type="term" value="P:regulation of mRNA processing"/>
    <property type="evidence" value="ECO:0007669"/>
    <property type="project" value="TreeGrafter"/>
</dbReference>
<dbReference type="Pfam" id="PF00069">
    <property type="entry name" value="Pkinase"/>
    <property type="match status" value="2"/>
</dbReference>
<dbReference type="GO" id="GO:0005524">
    <property type="term" value="F:ATP binding"/>
    <property type="evidence" value="ECO:0007669"/>
    <property type="project" value="UniProtKB-UniRule"/>
</dbReference>
<dbReference type="SUPFAM" id="SSF56112">
    <property type="entry name" value="Protein kinase-like (PK-like)"/>
    <property type="match status" value="1"/>
</dbReference>
<evidence type="ECO:0000259" key="10">
    <source>
        <dbReference type="PROSITE" id="PS50011"/>
    </source>
</evidence>
<evidence type="ECO:0000256" key="5">
    <source>
        <dbReference type="ARBA" id="ARBA00022777"/>
    </source>
</evidence>
<dbReference type="InterPro" id="IPR017441">
    <property type="entry name" value="Protein_kinase_ATP_BS"/>
</dbReference>
<evidence type="ECO:0000256" key="4">
    <source>
        <dbReference type="ARBA" id="ARBA00022741"/>
    </source>
</evidence>
<comment type="catalytic activity">
    <reaction evidence="7">
        <text>L-threonyl-[protein] + ATP = O-phospho-L-threonyl-[protein] + ADP + H(+)</text>
        <dbReference type="Rhea" id="RHEA:46608"/>
        <dbReference type="Rhea" id="RHEA-COMP:11060"/>
        <dbReference type="Rhea" id="RHEA-COMP:11605"/>
        <dbReference type="ChEBI" id="CHEBI:15378"/>
        <dbReference type="ChEBI" id="CHEBI:30013"/>
        <dbReference type="ChEBI" id="CHEBI:30616"/>
        <dbReference type="ChEBI" id="CHEBI:61977"/>
        <dbReference type="ChEBI" id="CHEBI:456216"/>
        <dbReference type="EC" id="2.7.11.1"/>
    </reaction>
</comment>
<dbReference type="AlphaFoldDB" id="A0A6H0XPP3"/>
<dbReference type="PANTHER" id="PTHR47634">
    <property type="entry name" value="PROTEIN KINASE DOMAIN-CONTAINING PROTEIN-RELATED"/>
    <property type="match status" value="1"/>
</dbReference>